<proteinExistence type="predicted"/>
<protein>
    <submittedName>
        <fullName evidence="1">Uncharacterized protein</fullName>
    </submittedName>
</protein>
<organism evidence="1 2">
    <name type="scientific">Saitozyma podzolica</name>
    <dbReference type="NCBI Taxonomy" id="1890683"/>
    <lineage>
        <taxon>Eukaryota</taxon>
        <taxon>Fungi</taxon>
        <taxon>Dikarya</taxon>
        <taxon>Basidiomycota</taxon>
        <taxon>Agaricomycotina</taxon>
        <taxon>Tremellomycetes</taxon>
        <taxon>Tremellales</taxon>
        <taxon>Trimorphomycetaceae</taxon>
        <taxon>Saitozyma</taxon>
    </lineage>
</organism>
<accession>A0A427YT68</accession>
<name>A0A427YT68_9TREE</name>
<evidence type="ECO:0000313" key="2">
    <source>
        <dbReference type="Proteomes" id="UP000279259"/>
    </source>
</evidence>
<dbReference type="EMBL" id="RSCD01000002">
    <property type="protein sequence ID" value="RSH94226.1"/>
    <property type="molecule type" value="Genomic_DNA"/>
</dbReference>
<dbReference type="Proteomes" id="UP000279259">
    <property type="component" value="Unassembled WGS sequence"/>
</dbReference>
<dbReference type="AlphaFoldDB" id="A0A427YT68"/>
<evidence type="ECO:0000313" key="1">
    <source>
        <dbReference type="EMBL" id="RSH94226.1"/>
    </source>
</evidence>
<keyword evidence="2" id="KW-1185">Reference proteome</keyword>
<reference evidence="1 2" key="1">
    <citation type="submission" date="2018-11" db="EMBL/GenBank/DDBJ databases">
        <title>Genome sequence of Saitozyma podzolica DSM 27192.</title>
        <authorList>
            <person name="Aliyu H."/>
            <person name="Gorte O."/>
            <person name="Ochsenreither K."/>
        </authorList>
    </citation>
    <scope>NUCLEOTIDE SEQUENCE [LARGE SCALE GENOMIC DNA]</scope>
    <source>
        <strain evidence="1 2">DSM 27192</strain>
    </source>
</reference>
<dbReference type="OrthoDB" id="10372370at2759"/>
<gene>
    <name evidence="1" type="ORF">EHS25_004029</name>
</gene>
<sequence>MSLDHILSVQVQQFASLIRLPTEIARPLAPLPKTRFHLQGIHESDAPVYWNVIAESLLARGAEVTGGPLRIQTVSLGFVNYLVVLGEVCIGPLEREAWRLIGIPRLVELINLVDWQSFLFTVTVTLPARGILLQRFSPERGRMLKTAALELESLLSRLDRPECYAELLAIAQKSLPDGEMHRRKATSERGIGDSPAKTQGKIKFMRIRTSKVMREVESRAGEHVFHAAHLSQSSLIKTLSEGRLHKRSASPMVVDEPLAAEGAVMEGRESSPMEVDEDWEDQEDRKLKEYEEFQGLLNSCLRMLATITISSKRKADGYPFAMPAPKHRCV</sequence>
<comment type="caution">
    <text evidence="1">The sequence shown here is derived from an EMBL/GenBank/DDBJ whole genome shotgun (WGS) entry which is preliminary data.</text>
</comment>